<dbReference type="OrthoDB" id="2988810at2"/>
<proteinExistence type="predicted"/>
<sequence length="163" mass="19186">MWGRILMILLTGLFVCTTGCAKTNMSGQEKSYDHKEKLGTESNRRFETNNYDYMHDDGRFGIRNASPNLDTSDWAQPTDMDDKARVERSILQMDGVNNVEVKILGGHLAIRVMPTKDIAQSDYEKLRRRVWERIQKEMPRYEIRVRVGRSRWDPRSYLPWWNG</sequence>
<reference evidence="3" key="1">
    <citation type="submission" date="2016-10" db="EMBL/GenBank/DDBJ databases">
        <authorList>
            <person name="Varghese N."/>
            <person name="Submissions S."/>
        </authorList>
    </citation>
    <scope>NUCLEOTIDE SEQUENCE [LARGE SCALE GENOMIC DNA]</scope>
    <source>
        <strain evidence="3">DSM 45789</strain>
    </source>
</reference>
<gene>
    <name evidence="2" type="ORF">SAMN05444972_101347</name>
</gene>
<keyword evidence="2" id="KW-0449">Lipoprotein</keyword>
<protein>
    <submittedName>
        <fullName evidence="2">Sporulation lipoprotein YhcN/YlaJ (Spore_YhcN_YlaJ)</fullName>
    </submittedName>
</protein>
<dbReference type="AlphaFoldDB" id="A0A1I6P486"/>
<evidence type="ECO:0000313" key="3">
    <source>
        <dbReference type="Proteomes" id="UP000198660"/>
    </source>
</evidence>
<keyword evidence="3" id="KW-1185">Reference proteome</keyword>
<dbReference type="RefSeq" id="WP_091832889.1">
    <property type="nucleotide sequence ID" value="NZ_FPAA01000001.1"/>
</dbReference>
<evidence type="ECO:0000256" key="1">
    <source>
        <dbReference type="SAM" id="SignalP"/>
    </source>
</evidence>
<feature type="signal peptide" evidence="1">
    <location>
        <begin position="1"/>
        <end position="21"/>
    </location>
</feature>
<organism evidence="2 3">
    <name type="scientific">Marininema halotolerans</name>
    <dbReference type="NCBI Taxonomy" id="1155944"/>
    <lineage>
        <taxon>Bacteria</taxon>
        <taxon>Bacillati</taxon>
        <taxon>Bacillota</taxon>
        <taxon>Bacilli</taxon>
        <taxon>Bacillales</taxon>
        <taxon>Thermoactinomycetaceae</taxon>
        <taxon>Marininema</taxon>
    </lineage>
</organism>
<accession>A0A1I6P486</accession>
<feature type="chain" id="PRO_5009303898" evidence="1">
    <location>
        <begin position="22"/>
        <end position="163"/>
    </location>
</feature>
<keyword evidence="1" id="KW-0732">Signal</keyword>
<dbReference type="EMBL" id="FPAA01000001">
    <property type="protein sequence ID" value="SFS34951.1"/>
    <property type="molecule type" value="Genomic_DNA"/>
</dbReference>
<evidence type="ECO:0000313" key="2">
    <source>
        <dbReference type="EMBL" id="SFS34951.1"/>
    </source>
</evidence>
<name>A0A1I6P486_9BACL</name>
<dbReference type="Proteomes" id="UP000198660">
    <property type="component" value="Unassembled WGS sequence"/>
</dbReference>